<comment type="caution">
    <text evidence="1">The sequence shown here is derived from an EMBL/GenBank/DDBJ whole genome shotgun (WGS) entry which is preliminary data.</text>
</comment>
<reference evidence="1 2" key="2">
    <citation type="journal article" date="2022" name="Mol. Ecol. Resour.">
        <title>The genomes of chicory, endive, great burdock and yacon provide insights into Asteraceae paleo-polyploidization history and plant inulin production.</title>
        <authorList>
            <person name="Fan W."/>
            <person name="Wang S."/>
            <person name="Wang H."/>
            <person name="Wang A."/>
            <person name="Jiang F."/>
            <person name="Liu H."/>
            <person name="Zhao H."/>
            <person name="Xu D."/>
            <person name="Zhang Y."/>
        </authorList>
    </citation>
    <scope>NUCLEOTIDE SEQUENCE [LARGE SCALE GENOMIC DNA]</scope>
    <source>
        <strain evidence="2">cv. Punajuju</strain>
        <tissue evidence="1">Leaves</tissue>
    </source>
</reference>
<dbReference type="Proteomes" id="UP001055811">
    <property type="component" value="Linkage Group LG07"/>
</dbReference>
<organism evidence="1 2">
    <name type="scientific">Cichorium intybus</name>
    <name type="common">Chicory</name>
    <dbReference type="NCBI Taxonomy" id="13427"/>
    <lineage>
        <taxon>Eukaryota</taxon>
        <taxon>Viridiplantae</taxon>
        <taxon>Streptophyta</taxon>
        <taxon>Embryophyta</taxon>
        <taxon>Tracheophyta</taxon>
        <taxon>Spermatophyta</taxon>
        <taxon>Magnoliopsida</taxon>
        <taxon>eudicotyledons</taxon>
        <taxon>Gunneridae</taxon>
        <taxon>Pentapetalae</taxon>
        <taxon>asterids</taxon>
        <taxon>campanulids</taxon>
        <taxon>Asterales</taxon>
        <taxon>Asteraceae</taxon>
        <taxon>Cichorioideae</taxon>
        <taxon>Cichorieae</taxon>
        <taxon>Cichoriinae</taxon>
        <taxon>Cichorium</taxon>
    </lineage>
</organism>
<name>A0ACB9AKR5_CICIN</name>
<proteinExistence type="predicted"/>
<reference evidence="2" key="1">
    <citation type="journal article" date="2022" name="Mol. Ecol. Resour.">
        <title>The genomes of chicory, endive, great burdock and yacon provide insights into Asteraceae palaeo-polyploidization history and plant inulin production.</title>
        <authorList>
            <person name="Fan W."/>
            <person name="Wang S."/>
            <person name="Wang H."/>
            <person name="Wang A."/>
            <person name="Jiang F."/>
            <person name="Liu H."/>
            <person name="Zhao H."/>
            <person name="Xu D."/>
            <person name="Zhang Y."/>
        </authorList>
    </citation>
    <scope>NUCLEOTIDE SEQUENCE [LARGE SCALE GENOMIC DNA]</scope>
    <source>
        <strain evidence="2">cv. Punajuju</strain>
    </source>
</reference>
<evidence type="ECO:0000313" key="1">
    <source>
        <dbReference type="EMBL" id="KAI3710442.1"/>
    </source>
</evidence>
<accession>A0ACB9AKR5</accession>
<dbReference type="EMBL" id="CM042015">
    <property type="protein sequence ID" value="KAI3710442.1"/>
    <property type="molecule type" value="Genomic_DNA"/>
</dbReference>
<gene>
    <name evidence="1" type="ORF">L2E82_40223</name>
</gene>
<protein>
    <submittedName>
        <fullName evidence="1">Uncharacterized protein</fullName>
    </submittedName>
</protein>
<evidence type="ECO:0000313" key="2">
    <source>
        <dbReference type="Proteomes" id="UP001055811"/>
    </source>
</evidence>
<sequence length="154" mass="17348">MVIEIASGRAFNSRQFENQKDFSVSGLKLLVEEHLIPELKIEIAAGVVAFLWLYTSIQGQVLEGVVDVAKKRLKRTQVVQSLQRVEVKKSKYERGVTSKAKKLVSKKRKVVVDPEETESEAEVEVGAEDIPIDMFYISPLEINDDLDDNALLFV</sequence>
<keyword evidence="2" id="KW-1185">Reference proteome</keyword>